<dbReference type="Pfam" id="PF08281">
    <property type="entry name" value="Sigma70_r4_2"/>
    <property type="match status" value="1"/>
</dbReference>
<dbReference type="GO" id="GO:0003677">
    <property type="term" value="F:DNA binding"/>
    <property type="evidence" value="ECO:0007669"/>
    <property type="project" value="InterPro"/>
</dbReference>
<dbReference type="GO" id="GO:0006352">
    <property type="term" value="P:DNA-templated transcription initiation"/>
    <property type="evidence" value="ECO:0007669"/>
    <property type="project" value="InterPro"/>
</dbReference>
<name>A0A9J7APS1_9PROT</name>
<dbReference type="RefSeq" id="WP_257767100.1">
    <property type="nucleotide sequence ID" value="NZ_CP102480.1"/>
</dbReference>
<dbReference type="SUPFAM" id="SSF88946">
    <property type="entry name" value="Sigma2 domain of RNA polymerase sigma factors"/>
    <property type="match status" value="1"/>
</dbReference>
<dbReference type="Pfam" id="PF04542">
    <property type="entry name" value="Sigma70_r2"/>
    <property type="match status" value="1"/>
</dbReference>
<proteinExistence type="predicted"/>
<evidence type="ECO:0000313" key="4">
    <source>
        <dbReference type="EMBL" id="UUX48593.1"/>
    </source>
</evidence>
<dbReference type="SUPFAM" id="SSF88659">
    <property type="entry name" value="Sigma3 and sigma4 domains of RNA polymerase sigma factors"/>
    <property type="match status" value="1"/>
</dbReference>
<reference evidence="4" key="1">
    <citation type="submission" date="2022-08" db="EMBL/GenBank/DDBJ databases">
        <title>Nisaea acidiphila sp. nov., isolated from a marine algal debris and emended description of the genus Nisaea Urios et al. 2008.</title>
        <authorList>
            <person name="Kwon K."/>
        </authorList>
    </citation>
    <scope>NUCLEOTIDE SEQUENCE</scope>
    <source>
        <strain evidence="4">MEBiC11861</strain>
    </source>
</reference>
<gene>
    <name evidence="4" type="primary">sigJ</name>
    <name evidence="4" type="ORF">NUH88_14380</name>
</gene>
<dbReference type="InterPro" id="IPR032710">
    <property type="entry name" value="NTF2-like_dom_sf"/>
</dbReference>
<evidence type="ECO:0000313" key="5">
    <source>
        <dbReference type="Proteomes" id="UP001060336"/>
    </source>
</evidence>
<dbReference type="Gene3D" id="1.10.10.10">
    <property type="entry name" value="Winged helix-like DNA-binding domain superfamily/Winged helix DNA-binding domain"/>
    <property type="match status" value="1"/>
</dbReference>
<dbReference type="Proteomes" id="UP001060336">
    <property type="component" value="Chromosome"/>
</dbReference>
<dbReference type="GO" id="GO:0016987">
    <property type="term" value="F:sigma factor activity"/>
    <property type="evidence" value="ECO:0007669"/>
    <property type="project" value="InterPro"/>
</dbReference>
<organism evidence="4 5">
    <name type="scientific">Nisaea acidiphila</name>
    <dbReference type="NCBI Taxonomy" id="1862145"/>
    <lineage>
        <taxon>Bacteria</taxon>
        <taxon>Pseudomonadati</taxon>
        <taxon>Pseudomonadota</taxon>
        <taxon>Alphaproteobacteria</taxon>
        <taxon>Rhodospirillales</taxon>
        <taxon>Thalassobaculaceae</taxon>
        <taxon>Nisaea</taxon>
    </lineage>
</organism>
<dbReference type="EMBL" id="CP102480">
    <property type="protein sequence ID" value="UUX48593.1"/>
    <property type="molecule type" value="Genomic_DNA"/>
</dbReference>
<dbReference type="Gene3D" id="1.10.1740.10">
    <property type="match status" value="1"/>
</dbReference>
<dbReference type="InterPro" id="IPR036388">
    <property type="entry name" value="WH-like_DNA-bd_sf"/>
</dbReference>
<dbReference type="NCBIfam" id="NF007214">
    <property type="entry name" value="PRK09636.1"/>
    <property type="match status" value="1"/>
</dbReference>
<dbReference type="InterPro" id="IPR014284">
    <property type="entry name" value="RNA_pol_sigma-70_dom"/>
</dbReference>
<keyword evidence="5" id="KW-1185">Reference proteome</keyword>
<dbReference type="InterPro" id="IPR013249">
    <property type="entry name" value="RNA_pol_sigma70_r4_t2"/>
</dbReference>
<dbReference type="InterPro" id="IPR013324">
    <property type="entry name" value="RNA_pol_sigma_r3/r4-like"/>
</dbReference>
<feature type="domain" description="RNA polymerase sigma-70 region 2" evidence="2">
    <location>
        <begin position="11"/>
        <end position="75"/>
    </location>
</feature>
<evidence type="ECO:0000256" key="1">
    <source>
        <dbReference type="ARBA" id="ARBA00011344"/>
    </source>
</evidence>
<comment type="subunit">
    <text evidence="1">Interacts transiently with the RNA polymerase catalytic core formed by RpoA, RpoB, RpoC and RpoZ (2 alpha, 1 beta, 1 beta' and 1 omega subunit) to form the RNA polymerase holoenzyme that can initiate transcription.</text>
</comment>
<dbReference type="PANTHER" id="PTHR30173">
    <property type="entry name" value="SIGMA 19 FACTOR"/>
    <property type="match status" value="1"/>
</dbReference>
<sequence length="294" mass="32392">MEQISNHIEEFERARPMLIGLAYRLLGTRAEAEDVVQDAFLAWSEADRASIERPRGWLSSVVTRKALDVLKSARRSRTEYVGSWLPEPMETVEEGTPETDLLVSESVTMAFLLVLERLAPKERAAFILHDVFGMEYGEIAKSLEIGVATCRKLASRARVNVRSSGNTKPAPKAVQQKLVEAFQAALRTGVADGLAAMLSSHAVLTADSGGKADSIRKPLLGAELILQFVTRYLGRWYTHLQLAVAEINAQAALIARDGAKTEAVITFAVGDDDLVTEIMITRNPDKLRHFDLPH</sequence>
<feature type="domain" description="RNA polymerase sigma factor 70 region 4 type 2" evidence="3">
    <location>
        <begin position="110"/>
        <end position="159"/>
    </location>
</feature>
<dbReference type="AlphaFoldDB" id="A0A9J7APS1"/>
<protein>
    <submittedName>
        <fullName evidence="4">RNA polymerase sigma factor SigJ</fullName>
    </submittedName>
</protein>
<accession>A0A9J7APS1</accession>
<dbReference type="SUPFAM" id="SSF54427">
    <property type="entry name" value="NTF2-like"/>
    <property type="match status" value="1"/>
</dbReference>
<dbReference type="InterPro" id="IPR007627">
    <property type="entry name" value="RNA_pol_sigma70_r2"/>
</dbReference>
<evidence type="ECO:0000259" key="3">
    <source>
        <dbReference type="Pfam" id="PF08281"/>
    </source>
</evidence>
<dbReference type="InterPro" id="IPR052704">
    <property type="entry name" value="ECF_Sigma-70_Domain"/>
</dbReference>
<evidence type="ECO:0000259" key="2">
    <source>
        <dbReference type="Pfam" id="PF04542"/>
    </source>
</evidence>
<dbReference type="NCBIfam" id="TIGR02937">
    <property type="entry name" value="sigma70-ECF"/>
    <property type="match status" value="1"/>
</dbReference>
<dbReference type="KEGG" id="naci:NUH88_14380"/>
<dbReference type="PANTHER" id="PTHR30173:SF43">
    <property type="entry name" value="ECF RNA POLYMERASE SIGMA FACTOR SIGI-RELATED"/>
    <property type="match status" value="1"/>
</dbReference>
<dbReference type="InterPro" id="IPR013325">
    <property type="entry name" value="RNA_pol_sigma_r2"/>
</dbReference>